<proteinExistence type="inferred from homology"/>
<keyword evidence="13" id="KW-1185">Reference proteome</keyword>
<evidence type="ECO:0000256" key="2">
    <source>
        <dbReference type="ARBA" id="ARBA00006375"/>
    </source>
</evidence>
<keyword evidence="7" id="KW-0496">Mitochondrion</keyword>
<dbReference type="STRING" id="905079.L1J367"/>
<dbReference type="EMBL" id="JH993013">
    <property type="protein sequence ID" value="EKX42968.1"/>
    <property type="molecule type" value="Genomic_DNA"/>
</dbReference>
<dbReference type="PANTHER" id="PTHR45758:SF4">
    <property type="entry name" value="MITOFERRIN-1"/>
    <property type="match status" value="1"/>
</dbReference>
<evidence type="ECO:0000256" key="6">
    <source>
        <dbReference type="ARBA" id="ARBA00022989"/>
    </source>
</evidence>
<dbReference type="AlphaFoldDB" id="L1J367"/>
<name>L1J367_GUITC</name>
<organism evidence="11">
    <name type="scientific">Guillardia theta (strain CCMP2712)</name>
    <name type="common">Cryptophyte</name>
    <dbReference type="NCBI Taxonomy" id="905079"/>
    <lineage>
        <taxon>Eukaryota</taxon>
        <taxon>Cryptophyceae</taxon>
        <taxon>Pyrenomonadales</taxon>
        <taxon>Geminigeraceae</taxon>
        <taxon>Guillardia</taxon>
    </lineage>
</organism>
<protein>
    <recommendedName>
        <fullName evidence="14">Mitochondrial carrier protein</fullName>
    </recommendedName>
</protein>
<dbReference type="PRINTS" id="PR00926">
    <property type="entry name" value="MITOCARRIER"/>
</dbReference>
<accession>L1J367</accession>
<evidence type="ECO:0000256" key="9">
    <source>
        <dbReference type="PROSITE-ProRule" id="PRU00282"/>
    </source>
</evidence>
<dbReference type="GO" id="GO:0015093">
    <property type="term" value="F:ferrous iron transmembrane transporter activity"/>
    <property type="evidence" value="ECO:0007669"/>
    <property type="project" value="TreeGrafter"/>
</dbReference>
<dbReference type="PANTHER" id="PTHR45758">
    <property type="entry name" value="MITOFERRIN-1-RELATED"/>
    <property type="match status" value="1"/>
</dbReference>
<dbReference type="KEGG" id="gtt:GUITHDRAFT_73487"/>
<dbReference type="GeneID" id="17299596"/>
<keyword evidence="6" id="KW-1133">Transmembrane helix</keyword>
<dbReference type="Proteomes" id="UP000011087">
    <property type="component" value="Unassembled WGS sequence"/>
</dbReference>
<keyword evidence="8 9" id="KW-0472">Membrane</keyword>
<reference evidence="12" key="3">
    <citation type="submission" date="2015-06" db="UniProtKB">
        <authorList>
            <consortium name="EnsemblProtists"/>
        </authorList>
    </citation>
    <scope>IDENTIFICATION</scope>
</reference>
<dbReference type="InterPro" id="IPR002067">
    <property type="entry name" value="MCP"/>
</dbReference>
<dbReference type="GO" id="GO:0031966">
    <property type="term" value="C:mitochondrial membrane"/>
    <property type="evidence" value="ECO:0007669"/>
    <property type="project" value="UniProtKB-SubCell"/>
</dbReference>
<feature type="repeat" description="Solcar" evidence="9">
    <location>
        <begin position="193"/>
        <end position="278"/>
    </location>
</feature>
<evidence type="ECO:0000256" key="5">
    <source>
        <dbReference type="ARBA" id="ARBA00022737"/>
    </source>
</evidence>
<dbReference type="OrthoDB" id="276989at2759"/>
<dbReference type="Pfam" id="PF00153">
    <property type="entry name" value="Mito_carr"/>
    <property type="match status" value="3"/>
</dbReference>
<reference evidence="11 13" key="1">
    <citation type="journal article" date="2012" name="Nature">
        <title>Algal genomes reveal evolutionary mosaicism and the fate of nucleomorphs.</title>
        <authorList>
            <consortium name="DOE Joint Genome Institute"/>
            <person name="Curtis B.A."/>
            <person name="Tanifuji G."/>
            <person name="Burki F."/>
            <person name="Gruber A."/>
            <person name="Irimia M."/>
            <person name="Maruyama S."/>
            <person name="Arias M.C."/>
            <person name="Ball S.G."/>
            <person name="Gile G.H."/>
            <person name="Hirakawa Y."/>
            <person name="Hopkins J.F."/>
            <person name="Kuo A."/>
            <person name="Rensing S.A."/>
            <person name="Schmutz J."/>
            <person name="Symeonidi A."/>
            <person name="Elias M."/>
            <person name="Eveleigh R.J."/>
            <person name="Herman E.K."/>
            <person name="Klute M.J."/>
            <person name="Nakayama T."/>
            <person name="Obornik M."/>
            <person name="Reyes-Prieto A."/>
            <person name="Armbrust E.V."/>
            <person name="Aves S.J."/>
            <person name="Beiko R.G."/>
            <person name="Coutinho P."/>
            <person name="Dacks J.B."/>
            <person name="Durnford D.G."/>
            <person name="Fast N.M."/>
            <person name="Green B.R."/>
            <person name="Grisdale C.J."/>
            <person name="Hempel F."/>
            <person name="Henrissat B."/>
            <person name="Hoppner M.P."/>
            <person name="Ishida K."/>
            <person name="Kim E."/>
            <person name="Koreny L."/>
            <person name="Kroth P.G."/>
            <person name="Liu Y."/>
            <person name="Malik S.B."/>
            <person name="Maier U.G."/>
            <person name="McRose D."/>
            <person name="Mock T."/>
            <person name="Neilson J.A."/>
            <person name="Onodera N.T."/>
            <person name="Poole A.M."/>
            <person name="Pritham E.J."/>
            <person name="Richards T.A."/>
            <person name="Rocap G."/>
            <person name="Roy S.W."/>
            <person name="Sarai C."/>
            <person name="Schaack S."/>
            <person name="Shirato S."/>
            <person name="Slamovits C.H."/>
            <person name="Spencer D.F."/>
            <person name="Suzuki S."/>
            <person name="Worden A.Z."/>
            <person name="Zauner S."/>
            <person name="Barry K."/>
            <person name="Bell C."/>
            <person name="Bharti A.K."/>
            <person name="Crow J.A."/>
            <person name="Grimwood J."/>
            <person name="Kramer R."/>
            <person name="Lindquist E."/>
            <person name="Lucas S."/>
            <person name="Salamov A."/>
            <person name="McFadden G.I."/>
            <person name="Lane C.E."/>
            <person name="Keeling P.J."/>
            <person name="Gray M.W."/>
            <person name="Grigoriev I.V."/>
            <person name="Archibald J.M."/>
        </authorList>
    </citation>
    <scope>NUCLEOTIDE SEQUENCE</scope>
    <source>
        <strain evidence="11 13">CCMP2712</strain>
    </source>
</reference>
<dbReference type="InterPro" id="IPR018108">
    <property type="entry name" value="MCP_transmembrane"/>
</dbReference>
<evidence type="ECO:0000256" key="7">
    <source>
        <dbReference type="ARBA" id="ARBA00023128"/>
    </source>
</evidence>
<dbReference type="Gene3D" id="1.50.40.10">
    <property type="entry name" value="Mitochondrial carrier domain"/>
    <property type="match status" value="1"/>
</dbReference>
<evidence type="ECO:0000256" key="1">
    <source>
        <dbReference type="ARBA" id="ARBA00004225"/>
    </source>
</evidence>
<dbReference type="SUPFAM" id="SSF103506">
    <property type="entry name" value="Mitochondrial carrier"/>
    <property type="match status" value="1"/>
</dbReference>
<evidence type="ECO:0000256" key="4">
    <source>
        <dbReference type="ARBA" id="ARBA00022692"/>
    </source>
</evidence>
<dbReference type="OMA" id="AYECSKE"/>
<evidence type="ECO:0000313" key="13">
    <source>
        <dbReference type="Proteomes" id="UP000011087"/>
    </source>
</evidence>
<evidence type="ECO:0008006" key="14">
    <source>
        <dbReference type="Google" id="ProtNLM"/>
    </source>
</evidence>
<feature type="repeat" description="Solcar" evidence="9">
    <location>
        <begin position="1"/>
        <end position="83"/>
    </location>
</feature>
<comment type="similarity">
    <text evidence="2 10">Belongs to the mitochondrial carrier (TC 2.A.29) family.</text>
</comment>
<evidence type="ECO:0000313" key="11">
    <source>
        <dbReference type="EMBL" id="EKX42968.1"/>
    </source>
</evidence>
<keyword evidence="3 10" id="KW-0813">Transport</keyword>
<evidence type="ECO:0000256" key="3">
    <source>
        <dbReference type="ARBA" id="ARBA00022448"/>
    </source>
</evidence>
<dbReference type="eggNOG" id="KOG0760">
    <property type="taxonomic scope" value="Eukaryota"/>
</dbReference>
<dbReference type="HOGENOM" id="CLU_015166_3_1_1"/>
<feature type="repeat" description="Solcar" evidence="9">
    <location>
        <begin position="92"/>
        <end position="179"/>
    </location>
</feature>
<dbReference type="GO" id="GO:0048250">
    <property type="term" value="P:iron import into the mitochondrion"/>
    <property type="evidence" value="ECO:0007669"/>
    <property type="project" value="TreeGrafter"/>
</dbReference>
<comment type="subcellular location">
    <subcellularLocation>
        <location evidence="1">Mitochondrion membrane</location>
        <topology evidence="1">Multi-pass membrane protein</topology>
    </subcellularLocation>
</comment>
<evidence type="ECO:0000256" key="10">
    <source>
        <dbReference type="RuleBase" id="RU000488"/>
    </source>
</evidence>
<dbReference type="InterPro" id="IPR023395">
    <property type="entry name" value="MCP_dom_sf"/>
</dbReference>
<keyword evidence="4 9" id="KW-0812">Transmembrane</keyword>
<dbReference type="EnsemblProtists" id="EKX42968">
    <property type="protein sequence ID" value="EKX42968"/>
    <property type="gene ID" value="GUITHDRAFT_73487"/>
</dbReference>
<reference evidence="13" key="2">
    <citation type="submission" date="2012-11" db="EMBL/GenBank/DDBJ databases">
        <authorList>
            <person name="Kuo A."/>
            <person name="Curtis B.A."/>
            <person name="Tanifuji G."/>
            <person name="Burki F."/>
            <person name="Gruber A."/>
            <person name="Irimia M."/>
            <person name="Maruyama S."/>
            <person name="Arias M.C."/>
            <person name="Ball S.G."/>
            <person name="Gile G.H."/>
            <person name="Hirakawa Y."/>
            <person name="Hopkins J.F."/>
            <person name="Rensing S.A."/>
            <person name="Schmutz J."/>
            <person name="Symeonidi A."/>
            <person name="Elias M."/>
            <person name="Eveleigh R.J."/>
            <person name="Herman E.K."/>
            <person name="Klute M.J."/>
            <person name="Nakayama T."/>
            <person name="Obornik M."/>
            <person name="Reyes-Prieto A."/>
            <person name="Armbrust E.V."/>
            <person name="Aves S.J."/>
            <person name="Beiko R.G."/>
            <person name="Coutinho P."/>
            <person name="Dacks J.B."/>
            <person name="Durnford D.G."/>
            <person name="Fast N.M."/>
            <person name="Green B.R."/>
            <person name="Grisdale C."/>
            <person name="Hempe F."/>
            <person name="Henrissat B."/>
            <person name="Hoppner M.P."/>
            <person name="Ishida K.-I."/>
            <person name="Kim E."/>
            <person name="Koreny L."/>
            <person name="Kroth P.G."/>
            <person name="Liu Y."/>
            <person name="Malik S.-B."/>
            <person name="Maier U.G."/>
            <person name="McRose D."/>
            <person name="Mock T."/>
            <person name="Neilson J.A."/>
            <person name="Onodera N.T."/>
            <person name="Poole A.M."/>
            <person name="Pritham E.J."/>
            <person name="Richards T.A."/>
            <person name="Rocap G."/>
            <person name="Roy S.W."/>
            <person name="Sarai C."/>
            <person name="Schaack S."/>
            <person name="Shirato S."/>
            <person name="Slamovits C.H."/>
            <person name="Spencer D.F."/>
            <person name="Suzuki S."/>
            <person name="Worden A.Z."/>
            <person name="Zauner S."/>
            <person name="Barry K."/>
            <person name="Bell C."/>
            <person name="Bharti A.K."/>
            <person name="Crow J.A."/>
            <person name="Grimwood J."/>
            <person name="Kramer R."/>
            <person name="Lindquist E."/>
            <person name="Lucas S."/>
            <person name="Salamov A."/>
            <person name="McFadden G.I."/>
            <person name="Lane C.E."/>
            <person name="Keeling P.J."/>
            <person name="Gray M.W."/>
            <person name="Grigoriev I.V."/>
            <person name="Archibald J.M."/>
        </authorList>
    </citation>
    <scope>NUCLEOTIDE SEQUENCE</scope>
    <source>
        <strain evidence="13">CCMP2712</strain>
    </source>
</reference>
<keyword evidence="5" id="KW-0677">Repeat</keyword>
<evidence type="ECO:0000256" key="8">
    <source>
        <dbReference type="ARBA" id="ARBA00023136"/>
    </source>
</evidence>
<dbReference type="PROSITE" id="PS50920">
    <property type="entry name" value="SOLCAR"/>
    <property type="match status" value="3"/>
</dbReference>
<dbReference type="PaxDb" id="55529-EKX42968"/>
<gene>
    <name evidence="11" type="ORF">GUITHDRAFT_73487</name>
</gene>
<dbReference type="RefSeq" id="XP_005829948.1">
    <property type="nucleotide sequence ID" value="XM_005829891.1"/>
</dbReference>
<evidence type="ECO:0000313" key="12">
    <source>
        <dbReference type="EnsemblProtists" id="EKX42968"/>
    </source>
</evidence>
<sequence>MVAGSIAGMSEHAIMYPADTIKTRMQVTASRHQPQYGGVYNALSLILKNEGVFGIYRGVGAVLLGAIPGHAMHFAVYEAAKQRLGGSHTHLQHMVADMMSGSAATLVHDGISTPVDVVKQRMQLYGSRKMYGDRLFECIQNIYKEGGVRQFYLSYPTTVAMNIPVFAVYFATYEKVKKTIAPHIATNLDEGTFNPQVHCVAGGMAGAIAAACSNPLDVIKTRLQTQVTEALGMTLKSDVVQHLMKTEGVRGFLRGVGARMLYQAPGAAVCWVTYEYMK</sequence>